<evidence type="ECO:0000256" key="4">
    <source>
        <dbReference type="ARBA" id="ARBA00008593"/>
    </source>
</evidence>
<evidence type="ECO:0000313" key="13">
    <source>
        <dbReference type="Proteomes" id="UP000271241"/>
    </source>
</evidence>
<dbReference type="GO" id="GO:1990817">
    <property type="term" value="F:poly(A) RNA polymerase activity"/>
    <property type="evidence" value="ECO:0007669"/>
    <property type="project" value="UniProtKB-EC"/>
</dbReference>
<dbReference type="Proteomes" id="UP000271241">
    <property type="component" value="Unassembled WGS sequence"/>
</dbReference>
<gene>
    <name evidence="12" type="ORF">THASP1DRAFT_30250</name>
</gene>
<dbReference type="Pfam" id="PF03828">
    <property type="entry name" value="PAP_assoc"/>
    <property type="match status" value="1"/>
</dbReference>
<evidence type="ECO:0000256" key="7">
    <source>
        <dbReference type="ARBA" id="ARBA00022679"/>
    </source>
</evidence>
<feature type="domain" description="Poly(A) RNA polymerase mitochondrial-like central palm" evidence="11">
    <location>
        <begin position="59"/>
        <end position="207"/>
    </location>
</feature>
<accession>A0A4P9XPK0</accession>
<feature type="domain" description="PAP-associated" evidence="10">
    <location>
        <begin position="318"/>
        <end position="377"/>
    </location>
</feature>
<dbReference type="InterPro" id="IPR043519">
    <property type="entry name" value="NT_sf"/>
</dbReference>
<dbReference type="OrthoDB" id="2274644at2759"/>
<dbReference type="Pfam" id="PF22600">
    <property type="entry name" value="MTPAP-like_central"/>
    <property type="match status" value="1"/>
</dbReference>
<dbReference type="PANTHER" id="PTHR12271:SF40">
    <property type="entry name" value="POLY(A) RNA POLYMERASE GLD2"/>
    <property type="match status" value="1"/>
</dbReference>
<dbReference type="GO" id="GO:0031123">
    <property type="term" value="P:RNA 3'-end processing"/>
    <property type="evidence" value="ECO:0007669"/>
    <property type="project" value="TreeGrafter"/>
</dbReference>
<keyword evidence="9" id="KW-0460">Magnesium</keyword>
<dbReference type="EMBL" id="KZ992656">
    <property type="protein sequence ID" value="RKP07933.1"/>
    <property type="molecule type" value="Genomic_DNA"/>
</dbReference>
<evidence type="ECO:0000259" key="11">
    <source>
        <dbReference type="Pfam" id="PF22600"/>
    </source>
</evidence>
<dbReference type="InterPro" id="IPR002058">
    <property type="entry name" value="PAP_assoc"/>
</dbReference>
<dbReference type="Gene3D" id="3.30.460.10">
    <property type="entry name" value="Beta Polymerase, domain 2"/>
    <property type="match status" value="1"/>
</dbReference>
<evidence type="ECO:0000256" key="3">
    <source>
        <dbReference type="ARBA" id="ARBA00004496"/>
    </source>
</evidence>
<comment type="cofactor">
    <cofactor evidence="1">
        <name>Mn(2+)</name>
        <dbReference type="ChEBI" id="CHEBI:29035"/>
    </cofactor>
</comment>
<sequence length="427" mass="48501">MPSSVLLLDPDTAEESAASLLNATRVALDTDYYPFPTQARKRKVKQIRLSGQLLHDFCDQIDHLYNSLRLTKEDMQTRQDVVSRIQRLLNQADEEEVSSVQLSSFGSSRNGLAARTGDLDIGILFLGVADPAATTYTENTRGWAMSKLKRVAQIIEKENHVYSNVTRIFSASAPLVRFRDEITGIDCDITLDQQVAHRKTLLLGKYADSDPRVRPLIFAVKEWARVRKINSASPKDRTLNSYTHTLMLLAFLQQRGVVPCLQRICCDKMLSLGKRSAMKQHTRRICITCKQPLPSLRVGTCETYFYEGKPPKSDNLESVGELLLEFFRYYAITFDVANVYVSVGQGYYPPLPYKIKTRQRGNGVLGFPSDRQLHVEDLFRPERNCAKSAKPYVWRALRWEYERALVSATEKTMDGLLSDSFAMHVAE</sequence>
<dbReference type="SUPFAM" id="SSF81301">
    <property type="entry name" value="Nucleotidyltransferase"/>
    <property type="match status" value="1"/>
</dbReference>
<reference evidence="13" key="1">
    <citation type="journal article" date="2018" name="Nat. Microbiol.">
        <title>Leveraging single-cell genomics to expand the fungal tree of life.</title>
        <authorList>
            <person name="Ahrendt S.R."/>
            <person name="Quandt C.A."/>
            <person name="Ciobanu D."/>
            <person name="Clum A."/>
            <person name="Salamov A."/>
            <person name="Andreopoulos B."/>
            <person name="Cheng J.F."/>
            <person name="Woyke T."/>
            <person name="Pelin A."/>
            <person name="Henrissat B."/>
            <person name="Reynolds N.K."/>
            <person name="Benny G.L."/>
            <person name="Smith M.E."/>
            <person name="James T.Y."/>
            <person name="Grigoriev I.V."/>
        </authorList>
    </citation>
    <scope>NUCLEOTIDE SEQUENCE [LARGE SCALE GENOMIC DNA]</scope>
    <source>
        <strain evidence="13">RSA 1356</strain>
    </source>
</reference>
<dbReference type="InterPro" id="IPR054708">
    <property type="entry name" value="MTPAP-like_central"/>
</dbReference>
<evidence type="ECO:0000256" key="6">
    <source>
        <dbReference type="ARBA" id="ARBA00022490"/>
    </source>
</evidence>
<organism evidence="12 13">
    <name type="scientific">Thamnocephalis sphaerospora</name>
    <dbReference type="NCBI Taxonomy" id="78915"/>
    <lineage>
        <taxon>Eukaryota</taxon>
        <taxon>Fungi</taxon>
        <taxon>Fungi incertae sedis</taxon>
        <taxon>Zoopagomycota</taxon>
        <taxon>Zoopagomycotina</taxon>
        <taxon>Zoopagomycetes</taxon>
        <taxon>Zoopagales</taxon>
        <taxon>Sigmoideomycetaceae</taxon>
        <taxon>Thamnocephalis</taxon>
    </lineage>
</organism>
<dbReference type="EC" id="2.7.7.19" evidence="5"/>
<evidence type="ECO:0000259" key="10">
    <source>
        <dbReference type="Pfam" id="PF03828"/>
    </source>
</evidence>
<comment type="subcellular location">
    <subcellularLocation>
        <location evidence="3">Cytoplasm</location>
    </subcellularLocation>
</comment>
<dbReference type="STRING" id="78915.A0A4P9XPK0"/>
<comment type="similarity">
    <text evidence="4">Belongs to the DNA polymerase type-B-like family.</text>
</comment>
<dbReference type="GO" id="GO:0010605">
    <property type="term" value="P:negative regulation of macromolecule metabolic process"/>
    <property type="evidence" value="ECO:0007669"/>
    <property type="project" value="UniProtKB-ARBA"/>
</dbReference>
<dbReference type="GO" id="GO:0046872">
    <property type="term" value="F:metal ion binding"/>
    <property type="evidence" value="ECO:0007669"/>
    <property type="project" value="UniProtKB-KW"/>
</dbReference>
<evidence type="ECO:0000313" key="12">
    <source>
        <dbReference type="EMBL" id="RKP07933.1"/>
    </source>
</evidence>
<evidence type="ECO:0000256" key="5">
    <source>
        <dbReference type="ARBA" id="ARBA00012388"/>
    </source>
</evidence>
<proteinExistence type="inferred from homology"/>
<dbReference type="GO" id="GO:0005737">
    <property type="term" value="C:cytoplasm"/>
    <property type="evidence" value="ECO:0007669"/>
    <property type="project" value="UniProtKB-SubCell"/>
</dbReference>
<protein>
    <recommendedName>
        <fullName evidence="5">polynucleotide adenylyltransferase</fullName>
        <ecNumber evidence="5">2.7.7.19</ecNumber>
    </recommendedName>
</protein>
<comment type="cofactor">
    <cofactor evidence="2">
        <name>Mg(2+)</name>
        <dbReference type="ChEBI" id="CHEBI:18420"/>
    </cofactor>
</comment>
<keyword evidence="13" id="KW-1185">Reference proteome</keyword>
<keyword evidence="6" id="KW-0963">Cytoplasm</keyword>
<keyword evidence="8" id="KW-0479">Metal-binding</keyword>
<dbReference type="PANTHER" id="PTHR12271">
    <property type="entry name" value="POLY A POLYMERASE CID PAP -RELATED"/>
    <property type="match status" value="1"/>
</dbReference>
<evidence type="ECO:0000256" key="2">
    <source>
        <dbReference type="ARBA" id="ARBA00001946"/>
    </source>
</evidence>
<dbReference type="Gene3D" id="1.10.1410.10">
    <property type="match status" value="1"/>
</dbReference>
<evidence type="ECO:0000256" key="8">
    <source>
        <dbReference type="ARBA" id="ARBA00022723"/>
    </source>
</evidence>
<evidence type="ECO:0000256" key="1">
    <source>
        <dbReference type="ARBA" id="ARBA00001936"/>
    </source>
</evidence>
<name>A0A4P9XPK0_9FUNG</name>
<dbReference type="AlphaFoldDB" id="A0A4P9XPK0"/>
<dbReference type="CDD" id="cd05402">
    <property type="entry name" value="NT_PAP_TUTase"/>
    <property type="match status" value="1"/>
</dbReference>
<evidence type="ECO:0000256" key="9">
    <source>
        <dbReference type="ARBA" id="ARBA00022842"/>
    </source>
</evidence>
<dbReference type="SUPFAM" id="SSF81631">
    <property type="entry name" value="PAP/OAS1 substrate-binding domain"/>
    <property type="match status" value="1"/>
</dbReference>
<keyword evidence="7" id="KW-0808">Transferase</keyword>